<feature type="transmembrane region" description="Helical" evidence="1">
    <location>
        <begin position="192"/>
        <end position="214"/>
    </location>
</feature>
<feature type="transmembrane region" description="Helical" evidence="1">
    <location>
        <begin position="56"/>
        <end position="78"/>
    </location>
</feature>
<keyword evidence="3" id="KW-1185">Reference proteome</keyword>
<dbReference type="AlphaFoldDB" id="A0A1I4FHG7"/>
<dbReference type="EMBL" id="FOSQ01000031">
    <property type="protein sequence ID" value="SFL16377.1"/>
    <property type="molecule type" value="Genomic_DNA"/>
</dbReference>
<reference evidence="2 3" key="1">
    <citation type="submission" date="2016-10" db="EMBL/GenBank/DDBJ databases">
        <authorList>
            <person name="de Groot N.N."/>
        </authorList>
    </citation>
    <scope>NUCLEOTIDE SEQUENCE [LARGE SCALE GENOMIC DNA]</scope>
    <source>
        <strain evidence="2 3">DSM 19981</strain>
    </source>
</reference>
<proteinExistence type="predicted"/>
<dbReference type="Proteomes" id="UP000199473">
    <property type="component" value="Unassembled WGS sequence"/>
</dbReference>
<evidence type="ECO:0000313" key="3">
    <source>
        <dbReference type="Proteomes" id="UP000199473"/>
    </source>
</evidence>
<organism evidence="2 3">
    <name type="scientific">Falsiroseomonas stagni DSM 19981</name>
    <dbReference type="NCBI Taxonomy" id="1123062"/>
    <lineage>
        <taxon>Bacteria</taxon>
        <taxon>Pseudomonadati</taxon>
        <taxon>Pseudomonadota</taxon>
        <taxon>Alphaproteobacteria</taxon>
        <taxon>Acetobacterales</taxon>
        <taxon>Roseomonadaceae</taxon>
        <taxon>Falsiroseomonas</taxon>
    </lineage>
</organism>
<feature type="transmembrane region" description="Helical" evidence="1">
    <location>
        <begin position="12"/>
        <end position="36"/>
    </location>
</feature>
<evidence type="ECO:0008006" key="4">
    <source>
        <dbReference type="Google" id="ProtNLM"/>
    </source>
</evidence>
<dbReference type="InterPro" id="IPR025333">
    <property type="entry name" value="DUF4239"/>
</dbReference>
<name>A0A1I4FHG7_9PROT</name>
<protein>
    <recommendedName>
        <fullName evidence="4">DUF4239 domain-containing protein</fullName>
    </recommendedName>
</protein>
<keyword evidence="1" id="KW-0812">Transmembrane</keyword>
<feature type="transmembrane region" description="Helical" evidence="1">
    <location>
        <begin position="220"/>
        <end position="241"/>
    </location>
</feature>
<dbReference type="OrthoDB" id="7269249at2"/>
<sequence length="266" mass="28112">MEYLSPHGVAGMPAWLGFVITLAVPVLLALGLGRLLHALFTPAEFAANAAVGAVKYGFIVEIYAVVAALTLVGSWDIYQTARDTLQKEASGLYMLALSVDSFVGPEFADQRAEMRGALRAYASSVVSGDWPAMQAGAPAAASDITFQRLTRAFLDVDGRTTGQQALGQKLGDWLGSVAEARIARLSVVSRSLAGLIWLLVLTVSVAVIAFQWFFGGGNAAMHYTMGAVISVIVGLVLLVSLKLAFPFVGDPALLTPRAFFALMDVS</sequence>
<dbReference type="Pfam" id="PF14023">
    <property type="entry name" value="Bestrophin-like"/>
    <property type="match status" value="1"/>
</dbReference>
<dbReference type="STRING" id="1123062.SAMN02745775_1317"/>
<dbReference type="RefSeq" id="WP_092963595.1">
    <property type="nucleotide sequence ID" value="NZ_FOSQ01000031.1"/>
</dbReference>
<evidence type="ECO:0000313" key="2">
    <source>
        <dbReference type="EMBL" id="SFL16377.1"/>
    </source>
</evidence>
<keyword evidence="1" id="KW-1133">Transmembrane helix</keyword>
<evidence type="ECO:0000256" key="1">
    <source>
        <dbReference type="SAM" id="Phobius"/>
    </source>
</evidence>
<keyword evidence="1" id="KW-0472">Membrane</keyword>
<gene>
    <name evidence="2" type="ORF">SAMN02745775_1317</name>
</gene>
<accession>A0A1I4FHG7</accession>